<name>A0ABY7M9X0_9CHLR</name>
<dbReference type="InterPro" id="IPR001789">
    <property type="entry name" value="Sig_transdc_resp-reg_receiver"/>
</dbReference>
<comment type="caution">
    <text evidence="2">Lacks conserved residue(s) required for the propagation of feature annotation.</text>
</comment>
<organism evidence="5 6">
    <name type="scientific">Tepidiforma flava</name>
    <dbReference type="NCBI Taxonomy" id="3004094"/>
    <lineage>
        <taxon>Bacteria</taxon>
        <taxon>Bacillati</taxon>
        <taxon>Chloroflexota</taxon>
        <taxon>Tepidiformia</taxon>
        <taxon>Tepidiformales</taxon>
        <taxon>Tepidiformaceae</taxon>
        <taxon>Tepidiforma</taxon>
    </lineage>
</organism>
<dbReference type="Pfam" id="PF00072">
    <property type="entry name" value="Response_reg"/>
    <property type="match status" value="1"/>
</dbReference>
<evidence type="ECO:0000313" key="6">
    <source>
        <dbReference type="Proteomes" id="UP001212803"/>
    </source>
</evidence>
<evidence type="ECO:0000256" key="3">
    <source>
        <dbReference type="SAM" id="MobiDB-lite"/>
    </source>
</evidence>
<evidence type="ECO:0000313" key="5">
    <source>
        <dbReference type="EMBL" id="WBL37329.1"/>
    </source>
</evidence>
<keyword evidence="6" id="KW-1185">Reference proteome</keyword>
<evidence type="ECO:0000259" key="4">
    <source>
        <dbReference type="PROSITE" id="PS50110"/>
    </source>
</evidence>
<dbReference type="PROSITE" id="PS50110">
    <property type="entry name" value="RESPONSE_REGULATORY"/>
    <property type="match status" value="1"/>
</dbReference>
<keyword evidence="1" id="KW-0597">Phosphoprotein</keyword>
<dbReference type="EMBL" id="CP115149">
    <property type="protein sequence ID" value="WBL37329.1"/>
    <property type="molecule type" value="Genomic_DNA"/>
</dbReference>
<dbReference type="RefSeq" id="WP_270057842.1">
    <property type="nucleotide sequence ID" value="NZ_CP115149.1"/>
</dbReference>
<protein>
    <submittedName>
        <fullName evidence="5">Response regulator</fullName>
    </submittedName>
</protein>
<reference evidence="5 6" key="1">
    <citation type="journal article" date="2023" name="ISME J.">
        <title>Thermophilic Dehalococcoidia with unusual traits shed light on an unexpected past.</title>
        <authorList>
            <person name="Palmer M."/>
            <person name="Covington J.K."/>
            <person name="Zhou E.M."/>
            <person name="Thomas S.C."/>
            <person name="Habib N."/>
            <person name="Seymour C.O."/>
            <person name="Lai D."/>
            <person name="Johnston J."/>
            <person name="Hashimi A."/>
            <person name="Jiao J.Y."/>
            <person name="Muok A.R."/>
            <person name="Liu L."/>
            <person name="Xian W.D."/>
            <person name="Zhi X.Y."/>
            <person name="Li M.M."/>
            <person name="Silva L.P."/>
            <person name="Bowen B.P."/>
            <person name="Louie K."/>
            <person name="Briegel A."/>
            <person name="Pett-Ridge J."/>
            <person name="Weber P.K."/>
            <person name="Tocheva E.I."/>
            <person name="Woyke T."/>
            <person name="Northen T.R."/>
            <person name="Mayali X."/>
            <person name="Li W.J."/>
            <person name="Hedlund B.P."/>
        </authorList>
    </citation>
    <scope>NUCLEOTIDE SEQUENCE [LARGE SCALE GENOMIC DNA]</scope>
    <source>
        <strain evidence="5 6">YIM 72310</strain>
    </source>
</reference>
<dbReference type="InterPro" id="IPR050595">
    <property type="entry name" value="Bact_response_regulator"/>
</dbReference>
<gene>
    <name evidence="5" type="ORF">O0235_07080</name>
</gene>
<dbReference type="Gene3D" id="3.40.50.2300">
    <property type="match status" value="1"/>
</dbReference>
<feature type="region of interest" description="Disordered" evidence="3">
    <location>
        <begin position="1"/>
        <end position="20"/>
    </location>
</feature>
<dbReference type="SMART" id="SM00448">
    <property type="entry name" value="REC"/>
    <property type="match status" value="1"/>
</dbReference>
<dbReference type="Proteomes" id="UP001212803">
    <property type="component" value="Chromosome"/>
</dbReference>
<feature type="compositionally biased region" description="Pro residues" evidence="3">
    <location>
        <begin position="1"/>
        <end position="14"/>
    </location>
</feature>
<evidence type="ECO:0000256" key="2">
    <source>
        <dbReference type="PROSITE-ProRule" id="PRU00169"/>
    </source>
</evidence>
<evidence type="ECO:0000256" key="1">
    <source>
        <dbReference type="ARBA" id="ARBA00022553"/>
    </source>
</evidence>
<dbReference type="InterPro" id="IPR011006">
    <property type="entry name" value="CheY-like_superfamily"/>
</dbReference>
<sequence>MSSPRPGPPAAPEEPPGRRGTILIVDGDAAVRRVLRLVLEGEGWRAITAPDARRALAMVDDDPPDVVLLEVALADQPGTEVAAALAKRRPRPRIVLMSAYPRPFAGPEDAFLAKPLFIGRLVRLLESLEG</sequence>
<feature type="domain" description="Response regulatory" evidence="4">
    <location>
        <begin position="21"/>
        <end position="129"/>
    </location>
</feature>
<proteinExistence type="predicted"/>
<dbReference type="PANTHER" id="PTHR44591:SF18">
    <property type="entry name" value="REGULATORY PROTEIN"/>
    <property type="match status" value="1"/>
</dbReference>
<dbReference type="CDD" id="cd00156">
    <property type="entry name" value="REC"/>
    <property type="match status" value="1"/>
</dbReference>
<accession>A0ABY7M9X0</accession>
<dbReference type="SUPFAM" id="SSF52172">
    <property type="entry name" value="CheY-like"/>
    <property type="match status" value="1"/>
</dbReference>
<dbReference type="PANTHER" id="PTHR44591">
    <property type="entry name" value="STRESS RESPONSE REGULATOR PROTEIN 1"/>
    <property type="match status" value="1"/>
</dbReference>